<dbReference type="Proteomes" id="UP000528286">
    <property type="component" value="Unassembled WGS sequence"/>
</dbReference>
<feature type="signal peptide" evidence="1">
    <location>
        <begin position="1"/>
        <end position="20"/>
    </location>
</feature>
<name>A0A7W6NMV8_9HYPH</name>
<evidence type="ECO:0000256" key="1">
    <source>
        <dbReference type="SAM" id="SignalP"/>
    </source>
</evidence>
<gene>
    <name evidence="2" type="ORF">GGR23_004062</name>
</gene>
<dbReference type="RefSeq" id="WP_183368193.1">
    <property type="nucleotide sequence ID" value="NZ_JACIEZ010000012.1"/>
</dbReference>
<sequence>MKRMFTAMLALVVFAGASLAADVPRGTRWEKAILPVVPVRMTCKSASSCYEAVELWCGGYYGADRDGDGIPCETVCSSRAEVQAIEAEIGCDL</sequence>
<protein>
    <recommendedName>
        <fullName evidence="4">Excalibur calcium-binding domain-containing protein</fullName>
    </recommendedName>
</protein>
<reference evidence="2 3" key="1">
    <citation type="submission" date="2020-08" db="EMBL/GenBank/DDBJ databases">
        <title>Genomic Encyclopedia of Type Strains, Phase IV (KMG-IV): sequencing the most valuable type-strain genomes for metagenomic binning, comparative biology and taxonomic classification.</title>
        <authorList>
            <person name="Goeker M."/>
        </authorList>
    </citation>
    <scope>NUCLEOTIDE SEQUENCE [LARGE SCALE GENOMIC DNA]</scope>
    <source>
        <strain evidence="2 3">DSM 29853</strain>
    </source>
</reference>
<evidence type="ECO:0000313" key="2">
    <source>
        <dbReference type="EMBL" id="MBB4066835.1"/>
    </source>
</evidence>
<keyword evidence="1" id="KW-0732">Signal</keyword>
<dbReference type="EMBL" id="JACIEZ010000012">
    <property type="protein sequence ID" value="MBB4066835.1"/>
    <property type="molecule type" value="Genomic_DNA"/>
</dbReference>
<feature type="chain" id="PRO_5030980349" description="Excalibur calcium-binding domain-containing protein" evidence="1">
    <location>
        <begin position="21"/>
        <end position="93"/>
    </location>
</feature>
<keyword evidence="3" id="KW-1185">Reference proteome</keyword>
<evidence type="ECO:0000313" key="3">
    <source>
        <dbReference type="Proteomes" id="UP000528286"/>
    </source>
</evidence>
<organism evidence="2 3">
    <name type="scientific">Gellertiella hungarica</name>
    <dbReference type="NCBI Taxonomy" id="1572859"/>
    <lineage>
        <taxon>Bacteria</taxon>
        <taxon>Pseudomonadati</taxon>
        <taxon>Pseudomonadota</taxon>
        <taxon>Alphaproteobacteria</taxon>
        <taxon>Hyphomicrobiales</taxon>
        <taxon>Rhizobiaceae</taxon>
        <taxon>Gellertiella</taxon>
    </lineage>
</organism>
<evidence type="ECO:0008006" key="4">
    <source>
        <dbReference type="Google" id="ProtNLM"/>
    </source>
</evidence>
<proteinExistence type="predicted"/>
<dbReference type="AlphaFoldDB" id="A0A7W6NMV8"/>
<accession>A0A7W6NMV8</accession>
<comment type="caution">
    <text evidence="2">The sequence shown here is derived from an EMBL/GenBank/DDBJ whole genome shotgun (WGS) entry which is preliminary data.</text>
</comment>